<evidence type="ECO:0000256" key="8">
    <source>
        <dbReference type="ARBA" id="ARBA00029586"/>
    </source>
</evidence>
<feature type="domain" description="Rieske" evidence="11">
    <location>
        <begin position="80"/>
        <end position="172"/>
    </location>
</feature>
<keyword evidence="6" id="KW-0411">Iron-sulfur</keyword>
<evidence type="ECO:0000256" key="3">
    <source>
        <dbReference type="ARBA" id="ARBA00022714"/>
    </source>
</evidence>
<protein>
    <recommendedName>
        <fullName evidence="2">Cytochrome bc1 complex Rieske iron-sulfur subunit</fullName>
    </recommendedName>
    <alternativeName>
        <fullName evidence="8">Cytochrome bc1 reductase complex subunit QcrA</fullName>
    </alternativeName>
</protein>
<evidence type="ECO:0000256" key="2">
    <source>
        <dbReference type="ARBA" id="ARBA00015816"/>
    </source>
</evidence>
<evidence type="ECO:0000256" key="5">
    <source>
        <dbReference type="ARBA" id="ARBA00023004"/>
    </source>
</evidence>
<dbReference type="EMBL" id="CP031264">
    <property type="protein sequence ID" value="AXI79908.1"/>
    <property type="molecule type" value="Genomic_DNA"/>
</dbReference>
<keyword evidence="3" id="KW-0001">2Fe-2S</keyword>
<keyword evidence="13" id="KW-1185">Reference proteome</keyword>
<dbReference type="AlphaFoldDB" id="A0A345T1Q3"/>
<evidence type="ECO:0000313" key="13">
    <source>
        <dbReference type="Proteomes" id="UP000249340"/>
    </source>
</evidence>
<dbReference type="GO" id="GO:0051537">
    <property type="term" value="F:2 iron, 2 sulfur cluster binding"/>
    <property type="evidence" value="ECO:0007669"/>
    <property type="project" value="UniProtKB-KW"/>
</dbReference>
<sequence length="174" mass="17417">MHHPQSGHPETAPETAPARDTACDTARDTAPGSAADSAPCPARRTVLRGAAVAGVAGAAALGLAACGSARPRTSVPRGPIDLGSPTEVPVGGGVVHREDRLVVTQPTKGEFRAFSAVCPHAGCVVDQVADGLIQCPCHGSHFRVADGSVVEGPAPTALAEVPVRVEDGKLIAGS</sequence>
<dbReference type="PRINTS" id="PR00162">
    <property type="entry name" value="RIESKE"/>
</dbReference>
<dbReference type="InterPro" id="IPR005805">
    <property type="entry name" value="Rieske_Fe-S_prot_C"/>
</dbReference>
<name>A0A345T1Q3_9ACTN</name>
<keyword evidence="5" id="KW-0408">Iron</keyword>
<dbReference type="PANTHER" id="PTHR10134">
    <property type="entry name" value="CYTOCHROME B-C1 COMPLEX SUBUNIT RIESKE, MITOCHONDRIAL"/>
    <property type="match status" value="1"/>
</dbReference>
<dbReference type="PROSITE" id="PS51296">
    <property type="entry name" value="RIESKE"/>
    <property type="match status" value="1"/>
</dbReference>
<dbReference type="SUPFAM" id="SSF50022">
    <property type="entry name" value="ISP domain"/>
    <property type="match status" value="1"/>
</dbReference>
<dbReference type="InterPro" id="IPR036922">
    <property type="entry name" value="Rieske_2Fe-2S_sf"/>
</dbReference>
<evidence type="ECO:0000259" key="11">
    <source>
        <dbReference type="PROSITE" id="PS51296"/>
    </source>
</evidence>
<evidence type="ECO:0000256" key="4">
    <source>
        <dbReference type="ARBA" id="ARBA00022723"/>
    </source>
</evidence>
<dbReference type="Pfam" id="PF00355">
    <property type="entry name" value="Rieske"/>
    <property type="match status" value="1"/>
</dbReference>
<gene>
    <name evidence="12" type="ORF">C7M71_023405</name>
</gene>
<reference evidence="13" key="1">
    <citation type="submission" date="2018-07" db="EMBL/GenBank/DDBJ databases">
        <title>Streptacidiphilus bronchialis DSM 106435 chromosome.</title>
        <authorList>
            <person name="Batra D."/>
            <person name="Gulvik C.A."/>
        </authorList>
    </citation>
    <scope>NUCLEOTIDE SEQUENCE [LARGE SCALE GENOMIC DNA]</scope>
    <source>
        <strain evidence="13">DSM 106435</strain>
    </source>
</reference>
<dbReference type="InterPro" id="IPR017941">
    <property type="entry name" value="Rieske_2Fe-2S"/>
</dbReference>
<evidence type="ECO:0000256" key="10">
    <source>
        <dbReference type="SAM" id="MobiDB-lite"/>
    </source>
</evidence>
<evidence type="ECO:0000256" key="1">
    <source>
        <dbReference type="ARBA" id="ARBA00002494"/>
    </source>
</evidence>
<proteinExistence type="predicted"/>
<dbReference type="KEGG" id="stri:C7M71_023405"/>
<dbReference type="OrthoDB" id="25106at2"/>
<comment type="cofactor">
    <cofactor evidence="9">
        <name>[2Fe-2S] cluster</name>
        <dbReference type="ChEBI" id="CHEBI:190135"/>
    </cofactor>
</comment>
<dbReference type="GO" id="GO:0016705">
    <property type="term" value="F:oxidoreductase activity, acting on paired donors, with incorporation or reduction of molecular oxygen"/>
    <property type="evidence" value="ECO:0007669"/>
    <property type="project" value="UniProtKB-ARBA"/>
</dbReference>
<keyword evidence="7" id="KW-1015">Disulfide bond</keyword>
<feature type="region of interest" description="Disordered" evidence="10">
    <location>
        <begin position="68"/>
        <end position="92"/>
    </location>
</feature>
<evidence type="ECO:0000256" key="9">
    <source>
        <dbReference type="ARBA" id="ARBA00034078"/>
    </source>
</evidence>
<feature type="region of interest" description="Disordered" evidence="10">
    <location>
        <begin position="1"/>
        <end position="40"/>
    </location>
</feature>
<comment type="function">
    <text evidence="1">Iron-sulfur subunit of the cytochrome bc1 complex, an essential component of the respiratory electron transport chain required for ATP synthesis. The bc1 complex catalyzes the oxidation of menaquinol and the reduction of cytochrome c in the respiratory chain. The bc1 complex operates through a Q-cycle mechanism that couples electron transfer to generation of the proton gradient that drives ATP synthesis.</text>
</comment>
<keyword evidence="4" id="KW-0479">Metal-binding</keyword>
<dbReference type="Proteomes" id="UP000249340">
    <property type="component" value="Chromosome"/>
</dbReference>
<dbReference type="GO" id="GO:0016020">
    <property type="term" value="C:membrane"/>
    <property type="evidence" value="ECO:0007669"/>
    <property type="project" value="InterPro"/>
</dbReference>
<dbReference type="Gene3D" id="2.102.10.10">
    <property type="entry name" value="Rieske [2Fe-2S] iron-sulphur domain"/>
    <property type="match status" value="1"/>
</dbReference>
<dbReference type="RefSeq" id="WP_111492748.1">
    <property type="nucleotide sequence ID" value="NZ_CP031264.1"/>
</dbReference>
<dbReference type="GO" id="GO:0046872">
    <property type="term" value="F:metal ion binding"/>
    <property type="evidence" value="ECO:0007669"/>
    <property type="project" value="UniProtKB-KW"/>
</dbReference>
<dbReference type="FunFam" id="2.102.10.10:FF:000016">
    <property type="entry name" value="Nitrite reductase/ring-hydroxylating ferredoxin subunit"/>
    <property type="match status" value="1"/>
</dbReference>
<dbReference type="GO" id="GO:0004497">
    <property type="term" value="F:monooxygenase activity"/>
    <property type="evidence" value="ECO:0007669"/>
    <property type="project" value="UniProtKB-ARBA"/>
</dbReference>
<evidence type="ECO:0000313" key="12">
    <source>
        <dbReference type="EMBL" id="AXI79908.1"/>
    </source>
</evidence>
<dbReference type="InterPro" id="IPR014349">
    <property type="entry name" value="Rieske_Fe-S_prot"/>
</dbReference>
<accession>A0A345T1Q3</accession>
<evidence type="ECO:0000256" key="6">
    <source>
        <dbReference type="ARBA" id="ARBA00023014"/>
    </source>
</evidence>
<evidence type="ECO:0000256" key="7">
    <source>
        <dbReference type="ARBA" id="ARBA00023157"/>
    </source>
</evidence>
<organism evidence="12 13">
    <name type="scientific">Peterkaempfera bronchialis</name>
    <dbReference type="NCBI Taxonomy" id="2126346"/>
    <lineage>
        <taxon>Bacteria</taxon>
        <taxon>Bacillati</taxon>
        <taxon>Actinomycetota</taxon>
        <taxon>Actinomycetes</taxon>
        <taxon>Kitasatosporales</taxon>
        <taxon>Streptomycetaceae</taxon>
        <taxon>Peterkaempfera</taxon>
    </lineage>
</organism>
<dbReference type="CDD" id="cd03467">
    <property type="entry name" value="Rieske"/>
    <property type="match status" value="1"/>
</dbReference>